<dbReference type="OrthoDB" id="6310850at2"/>
<dbReference type="PANTHER" id="PTHR32026">
    <property type="entry name" value="METHYLTRANSFERASE-LIKE PROTEIN 24"/>
    <property type="match status" value="1"/>
</dbReference>
<dbReference type="EMBL" id="FOCF01000009">
    <property type="protein sequence ID" value="SEN63920.1"/>
    <property type="molecule type" value="Genomic_DNA"/>
</dbReference>
<dbReference type="GO" id="GO:0032259">
    <property type="term" value="P:methylation"/>
    <property type="evidence" value="ECO:0007669"/>
    <property type="project" value="UniProtKB-KW"/>
</dbReference>
<dbReference type="InterPro" id="IPR026913">
    <property type="entry name" value="METTL24"/>
</dbReference>
<dbReference type="GO" id="GO:0008168">
    <property type="term" value="F:methyltransferase activity"/>
    <property type="evidence" value="ECO:0007669"/>
    <property type="project" value="UniProtKB-KW"/>
</dbReference>
<organism evidence="2 3">
    <name type="scientific">Sphingomonas gellani</name>
    <dbReference type="NCBI Taxonomy" id="1166340"/>
    <lineage>
        <taxon>Bacteria</taxon>
        <taxon>Pseudomonadati</taxon>
        <taxon>Pseudomonadota</taxon>
        <taxon>Alphaproteobacteria</taxon>
        <taxon>Sphingomonadales</taxon>
        <taxon>Sphingomonadaceae</taxon>
        <taxon>Sphingomonas</taxon>
    </lineage>
</organism>
<dbReference type="Proteomes" id="UP000199206">
    <property type="component" value="Unassembled WGS sequence"/>
</dbReference>
<dbReference type="InterPro" id="IPR006342">
    <property type="entry name" value="FkbM_mtfrase"/>
</dbReference>
<dbReference type="PANTHER" id="PTHR32026:SF10">
    <property type="entry name" value="METHYLTRANSFERASE-LIKE PROTEIN 24-RELATED"/>
    <property type="match status" value="1"/>
</dbReference>
<name>A0A1H8I532_9SPHN</name>
<keyword evidence="2" id="KW-0808">Transferase</keyword>
<protein>
    <submittedName>
        <fullName evidence="2">Methyltransferase FkbM domain-containing protein</fullName>
    </submittedName>
</protein>
<evidence type="ECO:0000313" key="3">
    <source>
        <dbReference type="Proteomes" id="UP000199206"/>
    </source>
</evidence>
<evidence type="ECO:0000313" key="2">
    <source>
        <dbReference type="EMBL" id="SEN63920.1"/>
    </source>
</evidence>
<dbReference type="AlphaFoldDB" id="A0A1H8I532"/>
<dbReference type="Pfam" id="PF05050">
    <property type="entry name" value="Methyltransf_21"/>
    <property type="match status" value="1"/>
</dbReference>
<sequence>MIDDTLVQPIHRDGRELWRTVAGRHGHAVYGPYRSTTHGVYQVTFELALAEGDGSDDVACATIEITGDHGKVLLADRPIRTSDLSTGLRRFTLMAVLRQIHQLEFRIYVNGATELVVDAAPVLTRVSGVLDEPPHDNLGEAGRNPERFARDTRRILRRLRPHVLTGIGKVRLGRSADGGYICPDDFEGLDTAFSFGINDDISWDRDVAGRGLTVHQFDHTVTDPAPDDPRMVFQAKRIDRVSGPDTQSLGDLIRQHDKGAERPNLLLKMDIENSEWEVFDATSEEDLSRLAWIVCELHYFQGLAERDHRELVDRCLEKVGRHFTVVHVHSNVWGGYSSFANTVVPNVIEVTFVNRALYDVIWTHELFPGPVDQSCDPDQPDFYLGSFAF</sequence>
<reference evidence="3" key="1">
    <citation type="submission" date="2016-10" db="EMBL/GenBank/DDBJ databases">
        <authorList>
            <person name="Varghese N."/>
            <person name="Submissions S."/>
        </authorList>
    </citation>
    <scope>NUCLEOTIDE SEQUENCE [LARGE SCALE GENOMIC DNA]</scope>
    <source>
        <strain evidence="3">S6-262</strain>
    </source>
</reference>
<evidence type="ECO:0000259" key="1">
    <source>
        <dbReference type="Pfam" id="PF05050"/>
    </source>
</evidence>
<keyword evidence="2" id="KW-0489">Methyltransferase</keyword>
<keyword evidence="3" id="KW-1185">Reference proteome</keyword>
<feature type="domain" description="Methyltransferase FkbM" evidence="1">
    <location>
        <begin position="237"/>
        <end position="312"/>
    </location>
</feature>
<dbReference type="STRING" id="1166340.SAMN05192583_3221"/>
<accession>A0A1H8I532</accession>
<dbReference type="RefSeq" id="WP_093666735.1">
    <property type="nucleotide sequence ID" value="NZ_FOCF01000009.1"/>
</dbReference>
<gene>
    <name evidence="2" type="ORF">SAMN05192583_3221</name>
</gene>
<proteinExistence type="predicted"/>